<proteinExistence type="predicted"/>
<dbReference type="Gene3D" id="3.40.720.10">
    <property type="entry name" value="Alkaline Phosphatase, subunit A"/>
    <property type="match status" value="1"/>
</dbReference>
<keyword evidence="1" id="KW-0479">Metal-binding</keyword>
<dbReference type="CDD" id="cd16028">
    <property type="entry name" value="PMH"/>
    <property type="match status" value="1"/>
</dbReference>
<evidence type="ECO:0000259" key="3">
    <source>
        <dbReference type="Pfam" id="PF00884"/>
    </source>
</evidence>
<dbReference type="PANTHER" id="PTHR45953:SF1">
    <property type="entry name" value="IDURONATE 2-SULFATASE"/>
    <property type="match status" value="1"/>
</dbReference>
<dbReference type="GO" id="GO:0005737">
    <property type="term" value="C:cytoplasm"/>
    <property type="evidence" value="ECO:0007669"/>
    <property type="project" value="TreeGrafter"/>
</dbReference>
<evidence type="ECO:0000313" key="5">
    <source>
        <dbReference type="Proteomes" id="UP000782610"/>
    </source>
</evidence>
<protein>
    <submittedName>
        <fullName evidence="4">Alkaline phosphatase family protein</fullName>
    </submittedName>
</protein>
<dbReference type="GO" id="GO:0046872">
    <property type="term" value="F:metal ion binding"/>
    <property type="evidence" value="ECO:0007669"/>
    <property type="project" value="UniProtKB-KW"/>
</dbReference>
<name>A0A933NVY2_9HYPH</name>
<dbReference type="AlphaFoldDB" id="A0A933NVY2"/>
<dbReference type="Proteomes" id="UP000782610">
    <property type="component" value="Unassembled WGS sequence"/>
</dbReference>
<organism evidence="4 5">
    <name type="scientific">Devosia nanyangense</name>
    <dbReference type="NCBI Taxonomy" id="1228055"/>
    <lineage>
        <taxon>Bacteria</taxon>
        <taxon>Pseudomonadati</taxon>
        <taxon>Pseudomonadota</taxon>
        <taxon>Alphaproteobacteria</taxon>
        <taxon>Hyphomicrobiales</taxon>
        <taxon>Devosiaceae</taxon>
        <taxon>Devosia</taxon>
    </lineage>
</organism>
<dbReference type="InterPro" id="IPR000917">
    <property type="entry name" value="Sulfatase_N"/>
</dbReference>
<accession>A0A933NVY2</accession>
<reference evidence="4" key="1">
    <citation type="submission" date="2020-07" db="EMBL/GenBank/DDBJ databases">
        <title>Huge and variable diversity of episymbiotic CPR bacteria and DPANN archaea in groundwater ecosystems.</title>
        <authorList>
            <person name="He C.Y."/>
            <person name="Keren R."/>
            <person name="Whittaker M."/>
            <person name="Farag I.F."/>
            <person name="Doudna J."/>
            <person name="Cate J.H.D."/>
            <person name="Banfield J.F."/>
        </authorList>
    </citation>
    <scope>NUCLEOTIDE SEQUENCE</scope>
    <source>
        <strain evidence="4">NC_groundwater_1586_Pr3_B-0.1um_66_15</strain>
    </source>
</reference>
<dbReference type="EMBL" id="JACRAF010000018">
    <property type="protein sequence ID" value="MBI4921319.1"/>
    <property type="molecule type" value="Genomic_DNA"/>
</dbReference>
<keyword evidence="2" id="KW-0378">Hydrolase</keyword>
<dbReference type="Pfam" id="PF00884">
    <property type="entry name" value="Sulfatase"/>
    <property type="match status" value="1"/>
</dbReference>
<dbReference type="PANTHER" id="PTHR45953">
    <property type="entry name" value="IDURONATE 2-SULFATASE"/>
    <property type="match status" value="1"/>
</dbReference>
<evidence type="ECO:0000256" key="2">
    <source>
        <dbReference type="ARBA" id="ARBA00022801"/>
    </source>
</evidence>
<evidence type="ECO:0000256" key="1">
    <source>
        <dbReference type="ARBA" id="ARBA00022723"/>
    </source>
</evidence>
<dbReference type="InterPro" id="IPR017850">
    <property type="entry name" value="Alkaline_phosphatase_core_sf"/>
</dbReference>
<evidence type="ECO:0000313" key="4">
    <source>
        <dbReference type="EMBL" id="MBI4921319.1"/>
    </source>
</evidence>
<comment type="caution">
    <text evidence="4">The sequence shown here is derived from an EMBL/GenBank/DDBJ whole genome shotgun (WGS) entry which is preliminary data.</text>
</comment>
<gene>
    <name evidence="4" type="ORF">HY834_06180</name>
</gene>
<dbReference type="GO" id="GO:0008484">
    <property type="term" value="F:sulfuric ester hydrolase activity"/>
    <property type="evidence" value="ECO:0007669"/>
    <property type="project" value="TreeGrafter"/>
</dbReference>
<dbReference type="SUPFAM" id="SSF53649">
    <property type="entry name" value="Alkaline phosphatase-like"/>
    <property type="match status" value="1"/>
</dbReference>
<sequence length="513" mass="58484">MGERPNILLICADQWRADCISSLGHPNVKTPNLDALAADGVLFENHFGQTTPCGPSRTSLLTGLYLMNHRSGRNGTPLDARHTNLALEARKAGYDPALFGYTDTTPDPRGKHPNDPALTAYDEGVLPGFITPMHLPEDMGAWVSDLLAKGYDFAGREDVFRPKRNFRKPDDRGFRFIPTEFPASDDETTFLTDFFLKWLLVRETKPWFAHLVFFRPHPPFIAPEPYNDAVHPRDVAMPYRAATSEEEGAQHPLLKFAIDKLRRPGEFDELSPLDIVTTDDLEIRQMRATYYGLVNEVDDQVGRIVQHLKATGQYDRTLIIVTSDHAEMLGEHYMWSKEIYFDQSFHLPLVIRDPRPDGARGVRVKELTQAIDVMPTILDWIGQEVPRTCDGRSLVPFLEGRVPDEWREMVYFEHDFRQVRSQEVETALGISSDQCCYAVIRSKRWKYVHFAALPPLLFDLEADPHESRNLAGDPALRDVLLDCAQRMLDWRLTAQERTMTNMHVGKGGLFVRP</sequence>
<feature type="domain" description="Sulfatase N-terminal" evidence="3">
    <location>
        <begin position="5"/>
        <end position="382"/>
    </location>
</feature>